<keyword evidence="18" id="KW-1185">Reference proteome</keyword>
<evidence type="ECO:0000256" key="12">
    <source>
        <dbReference type="ARBA" id="ARBA00023033"/>
    </source>
</evidence>
<comment type="cofactor">
    <cofactor evidence="1 14">
        <name>heme</name>
        <dbReference type="ChEBI" id="CHEBI:30413"/>
    </cofactor>
</comment>
<dbReference type="InterPro" id="IPR002401">
    <property type="entry name" value="Cyt_P450_E_grp-I"/>
</dbReference>
<dbReference type="InterPro" id="IPR036396">
    <property type="entry name" value="Cyt_P450_sf"/>
</dbReference>
<dbReference type="InterPro" id="IPR001128">
    <property type="entry name" value="Cyt_P450"/>
</dbReference>
<dbReference type="Gene3D" id="1.10.630.10">
    <property type="entry name" value="Cytochrome P450"/>
    <property type="match status" value="1"/>
</dbReference>
<keyword evidence="16" id="KW-0812">Transmembrane</keyword>
<organism evidence="17 18">
    <name type="scientific">Anopheles quadriannulatus</name>
    <name type="common">Mosquito</name>
    <dbReference type="NCBI Taxonomy" id="34691"/>
    <lineage>
        <taxon>Eukaryota</taxon>
        <taxon>Metazoa</taxon>
        <taxon>Ecdysozoa</taxon>
        <taxon>Arthropoda</taxon>
        <taxon>Hexapoda</taxon>
        <taxon>Insecta</taxon>
        <taxon>Pterygota</taxon>
        <taxon>Neoptera</taxon>
        <taxon>Endopterygota</taxon>
        <taxon>Diptera</taxon>
        <taxon>Nematocera</taxon>
        <taxon>Culicoidea</taxon>
        <taxon>Culicidae</taxon>
        <taxon>Anophelinae</taxon>
        <taxon>Anopheles</taxon>
    </lineage>
</organism>
<keyword evidence="12 15" id="KW-0503">Monooxygenase</keyword>
<name>A0A182X806_ANOQN</name>
<evidence type="ECO:0000256" key="16">
    <source>
        <dbReference type="SAM" id="Phobius"/>
    </source>
</evidence>
<dbReference type="GO" id="GO:0005506">
    <property type="term" value="F:iron ion binding"/>
    <property type="evidence" value="ECO:0007669"/>
    <property type="project" value="InterPro"/>
</dbReference>
<evidence type="ECO:0000313" key="18">
    <source>
        <dbReference type="Proteomes" id="UP000076407"/>
    </source>
</evidence>
<proteinExistence type="inferred from homology"/>
<evidence type="ECO:0000256" key="7">
    <source>
        <dbReference type="ARBA" id="ARBA00022723"/>
    </source>
</evidence>
<feature type="binding site" description="axial binding residue" evidence="14">
    <location>
        <position position="494"/>
    </location>
    <ligand>
        <name>heme</name>
        <dbReference type="ChEBI" id="CHEBI:30413"/>
    </ligand>
    <ligandPart>
        <name>Fe</name>
        <dbReference type="ChEBI" id="CHEBI:18248"/>
    </ligandPart>
</feature>
<keyword evidence="13 16" id="KW-0472">Membrane</keyword>
<evidence type="ECO:0000256" key="3">
    <source>
        <dbReference type="ARBA" id="ARBA00004174"/>
    </source>
</evidence>
<dbReference type="GO" id="GO:0016705">
    <property type="term" value="F:oxidoreductase activity, acting on paired donors, with incorporation or reduction of molecular oxygen"/>
    <property type="evidence" value="ECO:0007669"/>
    <property type="project" value="InterPro"/>
</dbReference>
<feature type="transmembrane region" description="Helical" evidence="16">
    <location>
        <begin position="34"/>
        <end position="51"/>
    </location>
</feature>
<evidence type="ECO:0000256" key="9">
    <source>
        <dbReference type="ARBA" id="ARBA00022848"/>
    </source>
</evidence>
<evidence type="ECO:0000313" key="17">
    <source>
        <dbReference type="EnsemblMetazoa" id="AQUA005942-PA"/>
    </source>
</evidence>
<dbReference type="Pfam" id="PF00067">
    <property type="entry name" value="p450"/>
    <property type="match status" value="1"/>
</dbReference>
<evidence type="ECO:0000256" key="11">
    <source>
        <dbReference type="ARBA" id="ARBA00023004"/>
    </source>
</evidence>
<evidence type="ECO:0000256" key="2">
    <source>
        <dbReference type="ARBA" id="ARBA00003690"/>
    </source>
</evidence>
<dbReference type="PRINTS" id="PR00463">
    <property type="entry name" value="EP450I"/>
</dbReference>
<dbReference type="PANTHER" id="PTHR24291">
    <property type="entry name" value="CYTOCHROME P450 FAMILY 4"/>
    <property type="match status" value="1"/>
</dbReference>
<evidence type="ECO:0000256" key="4">
    <source>
        <dbReference type="ARBA" id="ARBA00004406"/>
    </source>
</evidence>
<evidence type="ECO:0000256" key="15">
    <source>
        <dbReference type="RuleBase" id="RU000461"/>
    </source>
</evidence>
<dbReference type="EnsemblMetazoa" id="AQUA005942-RA">
    <property type="protein sequence ID" value="AQUA005942-PA"/>
    <property type="gene ID" value="AQUA005942"/>
</dbReference>
<dbReference type="Proteomes" id="UP000076407">
    <property type="component" value="Unassembled WGS sequence"/>
</dbReference>
<dbReference type="GO" id="GO:0005789">
    <property type="term" value="C:endoplasmic reticulum membrane"/>
    <property type="evidence" value="ECO:0007669"/>
    <property type="project" value="UniProtKB-SubCell"/>
</dbReference>
<evidence type="ECO:0000256" key="14">
    <source>
        <dbReference type="PIRSR" id="PIRSR602401-1"/>
    </source>
</evidence>
<accession>A0A182X806</accession>
<dbReference type="InterPro" id="IPR050196">
    <property type="entry name" value="Cytochrome_P450_Monoox"/>
</dbReference>
<comment type="similarity">
    <text evidence="5 15">Belongs to the cytochrome P450 family.</text>
</comment>
<dbReference type="PROSITE" id="PS00086">
    <property type="entry name" value="CYTOCHROME_P450"/>
    <property type="match status" value="1"/>
</dbReference>
<keyword evidence="9" id="KW-0492">Microsome</keyword>
<evidence type="ECO:0000256" key="8">
    <source>
        <dbReference type="ARBA" id="ARBA00022824"/>
    </source>
</evidence>
<dbReference type="AlphaFoldDB" id="A0A182X806"/>
<comment type="subcellular location">
    <subcellularLocation>
        <location evidence="4">Endoplasmic reticulum membrane</location>
        <topology evidence="4">Peripheral membrane protein</topology>
    </subcellularLocation>
    <subcellularLocation>
        <location evidence="3">Microsome membrane</location>
        <topology evidence="3">Peripheral membrane protein</topology>
    </subcellularLocation>
</comment>
<keyword evidence="16" id="KW-1133">Transmembrane helix</keyword>
<comment type="function">
    <text evidence="2">May be involved in the metabolism of insect hormones and in the breakdown of synthetic insecticides.</text>
</comment>
<evidence type="ECO:0000256" key="6">
    <source>
        <dbReference type="ARBA" id="ARBA00022617"/>
    </source>
</evidence>
<dbReference type="InterPro" id="IPR017972">
    <property type="entry name" value="Cyt_P450_CS"/>
</dbReference>
<dbReference type="GO" id="GO:0020037">
    <property type="term" value="F:heme binding"/>
    <property type="evidence" value="ECO:0007669"/>
    <property type="project" value="InterPro"/>
</dbReference>
<dbReference type="GO" id="GO:0004497">
    <property type="term" value="F:monooxygenase activity"/>
    <property type="evidence" value="ECO:0007669"/>
    <property type="project" value="UniProtKB-KW"/>
</dbReference>
<keyword evidence="6 14" id="KW-0349">Heme</keyword>
<sequence>MAYGDSVLLAASIGAGSNSWTRQQFIESVPKTSVLLLLSFIFIVCCLAAYLERYRRLVRHINCIPGPATLPIIGNALLINADREELFNRIIASRKLYGRRQGITRIWNGMTPYVLISQAQAVEKILSSTKNIEKGRDYEFLQPWLGTGLLTSPASKWQHRRKILTPTFHFRILADFVEVFNKQATVLVEKLAKELDNAAGFDCVRYITLCSLDIICETAMGCPVYAQRQSDSEYVRAHEKIGEIMLNRLQKLWLHPDIIFRCTRQYREQQKCLDILHRFSYRMITERRSIIQTGSVMKQASTEDGLDANNNHCEGTWRKQLAFLDLLIEASDGGRILSDTDIREEVDTFILGGHDTTATSISWTLFLLGTDPTVQERVVQEIECVMGDGGERWPTMRELNEMRYLEACIKEGLRLYPSIPIIGRRLTEDVRLADHVLPAGTNAVIVVYQLHRDPAVFPNPDRFNPDHFMVDASSSEKPRHPFAYIPFSAGPRNCIGQKFGALEAKAVLVAVLRQYRVEAVDRRENLTLYGELVLRSKDGLRIRITKRK</sequence>
<dbReference type="STRING" id="34691.A0A182X806"/>
<evidence type="ECO:0000256" key="1">
    <source>
        <dbReference type="ARBA" id="ARBA00001971"/>
    </source>
</evidence>
<keyword evidence="8" id="KW-0256">Endoplasmic reticulum</keyword>
<keyword evidence="11 14" id="KW-0408">Iron</keyword>
<dbReference type="SUPFAM" id="SSF48264">
    <property type="entry name" value="Cytochrome P450"/>
    <property type="match status" value="1"/>
</dbReference>
<dbReference type="PRINTS" id="PR00385">
    <property type="entry name" value="P450"/>
</dbReference>
<keyword evidence="10 15" id="KW-0560">Oxidoreductase</keyword>
<dbReference type="PANTHER" id="PTHR24291:SF189">
    <property type="entry name" value="CYTOCHROME P450 4C3-RELATED"/>
    <property type="match status" value="1"/>
</dbReference>
<evidence type="ECO:0000256" key="5">
    <source>
        <dbReference type="ARBA" id="ARBA00010617"/>
    </source>
</evidence>
<evidence type="ECO:0000256" key="10">
    <source>
        <dbReference type="ARBA" id="ARBA00023002"/>
    </source>
</evidence>
<dbReference type="VEuPathDB" id="VectorBase:AQUA005942"/>
<reference evidence="17" key="1">
    <citation type="submission" date="2020-05" db="UniProtKB">
        <authorList>
            <consortium name="EnsemblMetazoa"/>
        </authorList>
    </citation>
    <scope>IDENTIFICATION</scope>
    <source>
        <strain evidence="17">SANGQUA</strain>
    </source>
</reference>
<keyword evidence="7 14" id="KW-0479">Metal-binding</keyword>
<evidence type="ECO:0000256" key="13">
    <source>
        <dbReference type="ARBA" id="ARBA00023136"/>
    </source>
</evidence>
<protein>
    <submittedName>
        <fullName evidence="17">Uncharacterized protein</fullName>
    </submittedName>
</protein>